<dbReference type="OrthoDB" id="3266819at2"/>
<accession>A0A3M2J1W1</accession>
<reference evidence="1 2" key="1">
    <citation type="submission" date="2018-10" db="EMBL/GenBank/DDBJ databases">
        <title>Isolation, diversity and antifungal activity of actinobacteria from wheat.</title>
        <authorList>
            <person name="Han C."/>
        </authorList>
    </citation>
    <scope>NUCLEOTIDE SEQUENCE [LARGE SCALE GENOMIC DNA]</scope>
    <source>
        <strain evidence="1 2">NEAU-YY56</strain>
    </source>
</reference>
<proteinExistence type="predicted"/>
<organism evidence="1 2">
    <name type="scientific">Cellulomonas triticagri</name>
    <dbReference type="NCBI Taxonomy" id="2483352"/>
    <lineage>
        <taxon>Bacteria</taxon>
        <taxon>Bacillati</taxon>
        <taxon>Actinomycetota</taxon>
        <taxon>Actinomycetes</taxon>
        <taxon>Micrococcales</taxon>
        <taxon>Cellulomonadaceae</taxon>
        <taxon>Cellulomonas</taxon>
    </lineage>
</organism>
<dbReference type="Pfam" id="PF10698">
    <property type="entry name" value="DUF2505"/>
    <property type="match status" value="1"/>
</dbReference>
<gene>
    <name evidence="1" type="ORF">EBM89_18255</name>
</gene>
<dbReference type="Proteomes" id="UP000269289">
    <property type="component" value="Unassembled WGS sequence"/>
</dbReference>
<dbReference type="EMBL" id="RFFI01000143">
    <property type="protein sequence ID" value="RMI04628.1"/>
    <property type="molecule type" value="Genomic_DNA"/>
</dbReference>
<protein>
    <submittedName>
        <fullName evidence="1">DUF2505 domain-containing protein</fullName>
    </submittedName>
</protein>
<dbReference type="RefSeq" id="WP_122151056.1">
    <property type="nucleotide sequence ID" value="NZ_RFFI01000143.1"/>
</dbReference>
<sequence length="171" mass="17517">MHLQVSVSVPADPRSTGVMLADPVYVRAKVRASGAEELHVDVAPGEGGAFTVTTRRALPTDQIPPNVRSFVGSRLEVRQVEAWEPAAADGTRAGTVAVEIAGAPVRLAGTVTLAAAPSGEGASTITYDGELKAHVPLFGAAVEQAAAKAVRAALEAEEGVAREWVASSPEA</sequence>
<keyword evidence="2" id="KW-1185">Reference proteome</keyword>
<evidence type="ECO:0000313" key="2">
    <source>
        <dbReference type="Proteomes" id="UP000269289"/>
    </source>
</evidence>
<comment type="caution">
    <text evidence="1">The sequence shown here is derived from an EMBL/GenBank/DDBJ whole genome shotgun (WGS) entry which is preliminary data.</text>
</comment>
<name>A0A3M2J1W1_9CELL</name>
<dbReference type="AlphaFoldDB" id="A0A3M2J1W1"/>
<evidence type="ECO:0000313" key="1">
    <source>
        <dbReference type="EMBL" id="RMI04628.1"/>
    </source>
</evidence>
<dbReference type="InterPro" id="IPR019639">
    <property type="entry name" value="DUF2505"/>
</dbReference>